<evidence type="ECO:0000313" key="1">
    <source>
        <dbReference type="EMBL" id="MFC5475456.1"/>
    </source>
</evidence>
<evidence type="ECO:0000313" key="2">
    <source>
        <dbReference type="Proteomes" id="UP001596045"/>
    </source>
</evidence>
<keyword evidence="2" id="KW-1185">Reference proteome</keyword>
<name>A0ABW0MEX3_9BURK</name>
<dbReference type="RefSeq" id="WP_378998769.1">
    <property type="nucleotide sequence ID" value="NZ_JBHSMT010000027.1"/>
</dbReference>
<proteinExistence type="predicted"/>
<protein>
    <submittedName>
        <fullName evidence="1">Uncharacterized protein</fullName>
    </submittedName>
</protein>
<organism evidence="1 2">
    <name type="scientific">Paraherbaspirillum soli</name>
    <dbReference type="NCBI Taxonomy" id="631222"/>
    <lineage>
        <taxon>Bacteria</taxon>
        <taxon>Pseudomonadati</taxon>
        <taxon>Pseudomonadota</taxon>
        <taxon>Betaproteobacteria</taxon>
        <taxon>Burkholderiales</taxon>
        <taxon>Oxalobacteraceae</taxon>
        <taxon>Paraherbaspirillum</taxon>
    </lineage>
</organism>
<reference evidence="2" key="1">
    <citation type="journal article" date="2019" name="Int. J. Syst. Evol. Microbiol.">
        <title>The Global Catalogue of Microorganisms (GCM) 10K type strain sequencing project: providing services to taxonomists for standard genome sequencing and annotation.</title>
        <authorList>
            <consortium name="The Broad Institute Genomics Platform"/>
            <consortium name="The Broad Institute Genome Sequencing Center for Infectious Disease"/>
            <person name="Wu L."/>
            <person name="Ma J."/>
        </authorList>
    </citation>
    <scope>NUCLEOTIDE SEQUENCE [LARGE SCALE GENOMIC DNA]</scope>
    <source>
        <strain evidence="2">JCM 17066</strain>
    </source>
</reference>
<dbReference type="Proteomes" id="UP001596045">
    <property type="component" value="Unassembled WGS sequence"/>
</dbReference>
<comment type="caution">
    <text evidence="1">The sequence shown here is derived from an EMBL/GenBank/DDBJ whole genome shotgun (WGS) entry which is preliminary data.</text>
</comment>
<sequence length="95" mass="10701">MIDPDTTTEITEDAQGVNITLCEPVRGRNISAEGACEAYRTDQVEVRNICGRGGRRFNKGEEGYCGAHQKYYIFGSQKDFQIFTHANSEPNQFTF</sequence>
<accession>A0ABW0MEX3</accession>
<gene>
    <name evidence="1" type="ORF">ACFPM8_15960</name>
</gene>
<dbReference type="EMBL" id="JBHSMT010000027">
    <property type="protein sequence ID" value="MFC5475456.1"/>
    <property type="molecule type" value="Genomic_DNA"/>
</dbReference>